<keyword evidence="7 15" id="KW-0732">Signal</keyword>
<feature type="region of interest" description="Disordered" evidence="13">
    <location>
        <begin position="24"/>
        <end position="45"/>
    </location>
</feature>
<evidence type="ECO:0000313" key="16">
    <source>
        <dbReference type="Ensembl" id="ENSACLP00000026099.2"/>
    </source>
</evidence>
<evidence type="ECO:0000256" key="2">
    <source>
        <dbReference type="ARBA" id="ARBA00009995"/>
    </source>
</evidence>
<dbReference type="Gene3D" id="3.40.50.2000">
    <property type="entry name" value="Glycogen Phosphorylase B"/>
    <property type="match status" value="2"/>
</dbReference>
<dbReference type="Bgee" id="ENSACLG00000017673">
    <property type="expression patterns" value="Expressed in liver and 7 other cell types or tissues"/>
</dbReference>
<reference evidence="16" key="3">
    <citation type="submission" date="2025-09" db="UniProtKB">
        <authorList>
            <consortium name="Ensembl"/>
        </authorList>
    </citation>
    <scope>IDENTIFICATION</scope>
</reference>
<feature type="transmembrane region" description="Helical" evidence="14">
    <location>
        <begin position="540"/>
        <end position="567"/>
    </location>
</feature>
<reference evidence="16" key="2">
    <citation type="submission" date="2025-08" db="UniProtKB">
        <authorList>
            <consortium name="Ensembl"/>
        </authorList>
    </citation>
    <scope>IDENTIFICATION</scope>
</reference>
<keyword evidence="17" id="KW-1185">Reference proteome</keyword>
<dbReference type="EC" id="2.4.1.17" evidence="3"/>
<comment type="similarity">
    <text evidence="2 12">Belongs to the UDP-glycosyltransferase family.</text>
</comment>
<dbReference type="Ensembl" id="ENSACLT00000026716.2">
    <property type="protein sequence ID" value="ENSACLP00000026099.2"/>
    <property type="gene ID" value="ENSACLG00000017881.2"/>
</dbReference>
<evidence type="ECO:0000256" key="6">
    <source>
        <dbReference type="ARBA" id="ARBA00022692"/>
    </source>
</evidence>
<keyword evidence="10 14" id="KW-0472">Membrane</keyword>
<keyword evidence="5 12" id="KW-0808">Transferase</keyword>
<dbReference type="GO" id="GO:0015020">
    <property type="term" value="F:glucuronosyltransferase activity"/>
    <property type="evidence" value="ECO:0007669"/>
    <property type="project" value="UniProtKB-EC"/>
</dbReference>
<dbReference type="GO" id="GO:0005789">
    <property type="term" value="C:endoplasmic reticulum membrane"/>
    <property type="evidence" value="ECO:0007669"/>
    <property type="project" value="UniProtKB-SubCell"/>
</dbReference>
<organism evidence="16 17">
    <name type="scientific">Astatotilapia calliptera</name>
    <name type="common">Eastern happy</name>
    <name type="synonym">Chromis callipterus</name>
    <dbReference type="NCBI Taxonomy" id="8154"/>
    <lineage>
        <taxon>Eukaryota</taxon>
        <taxon>Metazoa</taxon>
        <taxon>Chordata</taxon>
        <taxon>Craniata</taxon>
        <taxon>Vertebrata</taxon>
        <taxon>Euteleostomi</taxon>
        <taxon>Actinopterygii</taxon>
        <taxon>Neopterygii</taxon>
        <taxon>Teleostei</taxon>
        <taxon>Neoteleostei</taxon>
        <taxon>Acanthomorphata</taxon>
        <taxon>Ovalentaria</taxon>
        <taxon>Cichlomorphae</taxon>
        <taxon>Cichliformes</taxon>
        <taxon>Cichlidae</taxon>
        <taxon>African cichlids</taxon>
        <taxon>Pseudocrenilabrinae</taxon>
        <taxon>Haplochromini</taxon>
        <taxon>Astatotilapia</taxon>
    </lineage>
</organism>
<comment type="subcellular location">
    <subcellularLocation>
        <location evidence="1">Endoplasmic reticulum membrane</location>
        <topology evidence="1">Single-pass membrane protein</topology>
    </subcellularLocation>
</comment>
<dbReference type="InterPro" id="IPR002213">
    <property type="entry name" value="UDP_glucos_trans"/>
</dbReference>
<evidence type="ECO:0000256" key="8">
    <source>
        <dbReference type="ARBA" id="ARBA00022824"/>
    </source>
</evidence>
<evidence type="ECO:0000256" key="13">
    <source>
        <dbReference type="SAM" id="MobiDB-lite"/>
    </source>
</evidence>
<keyword evidence="4 12" id="KW-0328">Glycosyltransferase</keyword>
<feature type="chain" id="PRO_5044300067" description="glucuronosyltransferase" evidence="15">
    <location>
        <begin position="22"/>
        <end position="581"/>
    </location>
</feature>
<keyword evidence="9 14" id="KW-1133">Transmembrane helix</keyword>
<evidence type="ECO:0000256" key="7">
    <source>
        <dbReference type="ARBA" id="ARBA00022729"/>
    </source>
</evidence>
<dbReference type="PANTHER" id="PTHR48043">
    <property type="entry name" value="EG:EG0003.4 PROTEIN-RELATED"/>
    <property type="match status" value="1"/>
</dbReference>
<feature type="signal peptide" evidence="15">
    <location>
        <begin position="1"/>
        <end position="21"/>
    </location>
</feature>
<keyword evidence="6 14" id="KW-0812">Transmembrane</keyword>
<keyword evidence="8" id="KW-0256">Endoplasmic reticulum</keyword>
<dbReference type="FunFam" id="3.40.50.2000:FF:000021">
    <property type="entry name" value="UDP-glucuronosyltransferase"/>
    <property type="match status" value="1"/>
</dbReference>
<dbReference type="CDD" id="cd03784">
    <property type="entry name" value="GT1_Gtf-like"/>
    <property type="match status" value="1"/>
</dbReference>
<keyword evidence="11" id="KW-0325">Glycoprotein</keyword>
<sequence length="581" mass="65671">MRTAGVFVFLLLNVVMEITGAVDNTKGSSSEKSSPKNKLKTEEAELPHTKPASFSLFLGKLLVVPMDGSHWIGLKAIAQEMGRRGHRVTVVMPETTIRMGPGKHYDTLTYPVPYDKAYIDSVMSTHKDIMKKSSQPFMEKIKKRFRQFQAISDFLHITAEKLLFNASLISHLSQQDFDAVLTDPMVPTGSLVARKLGELLCTQVICLLVHLHIFSPIITQSLPGLPTVNLLRGIPCYLDMKSAGCPSPPSYVPRYFTGYTDKMSFKERFINTLVALVEPLFCKLLYWRFDQIARDFLGENVGVAEVLSDSDIWLLRNDFTLDFPRPLMPNIVLVGGINCNVKHPLPPDLDSWVSGEHGFVVFTLGSMVSDLPEEITSVFLEAFRQIPQKVIWRYTGKVPDNVPENVKMMKWVPQNDLLAHPGARAFITHAGSHGLFEGLCHAVPMLMVPLNGDQPDNAARMASRGVGIVLNILDINTETLLKGLKEVINDSRYKENVKKLSDLHNDRPSDPLELSVYWTEFVMRHKGAKHLKSTLHELYWFQYFSLDVIVLLTTVVLVFVMLTAKCMKLCFRKVRRKWKQE</sequence>
<protein>
    <recommendedName>
        <fullName evidence="3">glucuronosyltransferase</fullName>
        <ecNumber evidence="3">2.4.1.17</ecNumber>
    </recommendedName>
</protein>
<evidence type="ECO:0000256" key="4">
    <source>
        <dbReference type="ARBA" id="ARBA00022676"/>
    </source>
</evidence>
<evidence type="ECO:0000313" key="17">
    <source>
        <dbReference type="Proteomes" id="UP000265100"/>
    </source>
</evidence>
<accession>A0A3P8QAW4</accession>
<dbReference type="InterPro" id="IPR050271">
    <property type="entry name" value="UDP-glycosyltransferase"/>
</dbReference>
<evidence type="ECO:0000256" key="10">
    <source>
        <dbReference type="ARBA" id="ARBA00023136"/>
    </source>
</evidence>
<evidence type="ECO:0000256" key="14">
    <source>
        <dbReference type="SAM" id="Phobius"/>
    </source>
</evidence>
<dbReference type="FunFam" id="3.40.50.2000:FF:000066">
    <property type="entry name" value="UDP-glucuronosyltransferase 1-1"/>
    <property type="match status" value="1"/>
</dbReference>
<dbReference type="Pfam" id="PF00201">
    <property type="entry name" value="UDPGT"/>
    <property type="match status" value="2"/>
</dbReference>
<dbReference type="Proteomes" id="UP000265100">
    <property type="component" value="Chromosome 18"/>
</dbReference>
<evidence type="ECO:0000256" key="9">
    <source>
        <dbReference type="ARBA" id="ARBA00022989"/>
    </source>
</evidence>
<dbReference type="PANTHER" id="PTHR48043:SF161">
    <property type="entry name" value="UDP GLUCURONOSYLTRANSFERASE FAMILY 1 MEMBER A1"/>
    <property type="match status" value="1"/>
</dbReference>
<evidence type="ECO:0000256" key="5">
    <source>
        <dbReference type="ARBA" id="ARBA00022679"/>
    </source>
</evidence>
<evidence type="ECO:0000256" key="11">
    <source>
        <dbReference type="ARBA" id="ARBA00023180"/>
    </source>
</evidence>
<name>A0A3P8QAW4_ASTCA</name>
<reference evidence="16" key="1">
    <citation type="submission" date="2018-05" db="EMBL/GenBank/DDBJ databases">
        <authorList>
            <person name="Datahose"/>
        </authorList>
    </citation>
    <scope>NUCLEOTIDE SEQUENCE</scope>
</reference>
<dbReference type="InterPro" id="IPR035595">
    <property type="entry name" value="UDP_glycos_trans_CS"/>
</dbReference>
<evidence type="ECO:0000256" key="12">
    <source>
        <dbReference type="RuleBase" id="RU003718"/>
    </source>
</evidence>
<evidence type="ECO:0000256" key="15">
    <source>
        <dbReference type="SAM" id="SignalP"/>
    </source>
</evidence>
<proteinExistence type="inferred from homology"/>
<dbReference type="PROSITE" id="PS00375">
    <property type="entry name" value="UDPGT"/>
    <property type="match status" value="1"/>
</dbReference>
<dbReference type="GeneTree" id="ENSGT00940000159677"/>
<dbReference type="SUPFAM" id="SSF53756">
    <property type="entry name" value="UDP-Glycosyltransferase/glycogen phosphorylase"/>
    <property type="match status" value="1"/>
</dbReference>
<dbReference type="AlphaFoldDB" id="A0A3P8QAW4"/>
<evidence type="ECO:0000256" key="1">
    <source>
        <dbReference type="ARBA" id="ARBA00004389"/>
    </source>
</evidence>
<evidence type="ECO:0000256" key="3">
    <source>
        <dbReference type="ARBA" id="ARBA00012544"/>
    </source>
</evidence>